<evidence type="ECO:0000313" key="2">
    <source>
        <dbReference type="Proteomes" id="UP001154329"/>
    </source>
</evidence>
<keyword evidence="2" id="KW-1185">Reference proteome</keyword>
<dbReference type="Proteomes" id="UP001154329">
    <property type="component" value="Chromosome 2"/>
</dbReference>
<evidence type="ECO:0000313" key="1">
    <source>
        <dbReference type="EMBL" id="CAH1726241.1"/>
    </source>
</evidence>
<protein>
    <submittedName>
        <fullName evidence="1">Uncharacterized protein</fullName>
    </submittedName>
</protein>
<reference evidence="1" key="2">
    <citation type="submission" date="2022-10" db="EMBL/GenBank/DDBJ databases">
        <authorList>
            <consortium name="ENA_rothamsted_submissions"/>
            <consortium name="culmorum"/>
            <person name="King R."/>
        </authorList>
    </citation>
    <scope>NUCLEOTIDE SEQUENCE</scope>
</reference>
<dbReference type="EMBL" id="OU899035">
    <property type="protein sequence ID" value="CAH1726241.1"/>
    <property type="molecule type" value="Genomic_DNA"/>
</dbReference>
<name>A0A9P0J3G6_APHGO</name>
<sequence length="98" mass="11727">MDTDKIDIQSELLKTPYVRLERCTLEEINGYKYIPERNAYYLIEPESEEINEEKVEDNNELSLNFKSVYNDFEKLYSSYVLLERLSPSDIQHLLNKKD</sequence>
<accession>A0A9P0J3G6</accession>
<dbReference type="AlphaFoldDB" id="A0A9P0J3G6"/>
<proteinExistence type="predicted"/>
<reference evidence="1" key="1">
    <citation type="submission" date="2022-02" db="EMBL/GenBank/DDBJ databases">
        <authorList>
            <person name="King R."/>
        </authorList>
    </citation>
    <scope>NUCLEOTIDE SEQUENCE</scope>
</reference>
<organism evidence="1 2">
    <name type="scientific">Aphis gossypii</name>
    <name type="common">Cotton aphid</name>
    <dbReference type="NCBI Taxonomy" id="80765"/>
    <lineage>
        <taxon>Eukaryota</taxon>
        <taxon>Metazoa</taxon>
        <taxon>Ecdysozoa</taxon>
        <taxon>Arthropoda</taxon>
        <taxon>Hexapoda</taxon>
        <taxon>Insecta</taxon>
        <taxon>Pterygota</taxon>
        <taxon>Neoptera</taxon>
        <taxon>Paraneoptera</taxon>
        <taxon>Hemiptera</taxon>
        <taxon>Sternorrhyncha</taxon>
        <taxon>Aphidomorpha</taxon>
        <taxon>Aphidoidea</taxon>
        <taxon>Aphididae</taxon>
        <taxon>Aphidini</taxon>
        <taxon>Aphis</taxon>
        <taxon>Aphis</taxon>
    </lineage>
</organism>
<gene>
    <name evidence="1" type="ORF">APHIGO_LOCUS7165</name>
</gene>